<evidence type="ECO:0000256" key="1">
    <source>
        <dbReference type="SAM" id="MobiDB-lite"/>
    </source>
</evidence>
<organism evidence="4 5">
    <name type="scientific">Halogeometricum pallidum JCM 14848</name>
    <dbReference type="NCBI Taxonomy" id="1227487"/>
    <lineage>
        <taxon>Archaea</taxon>
        <taxon>Methanobacteriati</taxon>
        <taxon>Methanobacteriota</taxon>
        <taxon>Stenosarchaea group</taxon>
        <taxon>Halobacteria</taxon>
        <taxon>Halobacteriales</taxon>
        <taxon>Haloferacaceae</taxon>
        <taxon>Halogeometricum</taxon>
    </lineage>
</organism>
<sequence>MPTSDRPLRHAAPVSLAVAIGVGVAVVGAGVLVPGGFSLVPGATAPSAAPTANLTTDSTATASPPTPASVGTAAPTEAPAESPPTPVPTANETADAQPANGTWREYRLVVAFRNDDIQPYYEASTMRAVDAVFVEEGVPVTNAVIPFVGGRNITDADDTCAYLRELGREHPDTFEFALHGYTHENRTDFYGSSEFGAQPYETQRAWMREGTDELLACTGERPTTFVPPMNTYDENTTRAAAAADYVTVSGGSWFTRQYYGEAPVFESGSVVHVASAGGYVENWATLETKSRADLRADFDEAYAEGGTFVMMIHYPDFDAPENRADLRALVEHAKSREDVRFVTVGELGSRVANGTMVRTDDGWRVSE</sequence>
<dbReference type="Proteomes" id="UP000011513">
    <property type="component" value="Unassembled WGS sequence"/>
</dbReference>
<protein>
    <submittedName>
        <fullName evidence="4">Deacetylase</fullName>
    </submittedName>
</protein>
<evidence type="ECO:0000256" key="2">
    <source>
        <dbReference type="SAM" id="Phobius"/>
    </source>
</evidence>
<dbReference type="CDD" id="cd10585">
    <property type="entry name" value="CE4_SF"/>
    <property type="match status" value="1"/>
</dbReference>
<keyword evidence="2" id="KW-1133">Transmembrane helix</keyword>
<feature type="region of interest" description="Disordered" evidence="1">
    <location>
        <begin position="50"/>
        <end position="99"/>
    </location>
</feature>
<feature type="transmembrane region" description="Helical" evidence="2">
    <location>
        <begin position="12"/>
        <end position="37"/>
    </location>
</feature>
<accession>M0DCY1</accession>
<dbReference type="AlphaFoldDB" id="M0DCY1"/>
<dbReference type="OrthoDB" id="306789at2157"/>
<dbReference type="InterPro" id="IPR002509">
    <property type="entry name" value="NODB_dom"/>
</dbReference>
<dbReference type="eggNOG" id="arCOG05033">
    <property type="taxonomic scope" value="Archaea"/>
</dbReference>
<dbReference type="GO" id="GO:0016810">
    <property type="term" value="F:hydrolase activity, acting on carbon-nitrogen (but not peptide) bonds"/>
    <property type="evidence" value="ECO:0007669"/>
    <property type="project" value="InterPro"/>
</dbReference>
<feature type="domain" description="NodB homology" evidence="3">
    <location>
        <begin position="108"/>
        <end position="342"/>
    </location>
</feature>
<dbReference type="Gene3D" id="3.20.20.370">
    <property type="entry name" value="Glycoside hydrolase/deacetylase"/>
    <property type="match status" value="1"/>
</dbReference>
<dbReference type="Pfam" id="PF10096">
    <property type="entry name" value="DUF2334"/>
    <property type="match status" value="1"/>
</dbReference>
<evidence type="ECO:0000313" key="4">
    <source>
        <dbReference type="EMBL" id="ELZ33346.1"/>
    </source>
</evidence>
<keyword evidence="5" id="KW-1185">Reference proteome</keyword>
<proteinExistence type="predicted"/>
<dbReference type="SUPFAM" id="SSF88713">
    <property type="entry name" value="Glycoside hydrolase/deacetylase"/>
    <property type="match status" value="1"/>
</dbReference>
<dbReference type="EMBL" id="AOIV01000008">
    <property type="protein sequence ID" value="ELZ33346.1"/>
    <property type="molecule type" value="Genomic_DNA"/>
</dbReference>
<dbReference type="InterPro" id="IPR018763">
    <property type="entry name" value="DUF2334"/>
</dbReference>
<gene>
    <name evidence="4" type="ORF">C474_04680</name>
</gene>
<dbReference type="InterPro" id="IPR011330">
    <property type="entry name" value="Glyco_hydro/deAcase_b/a-brl"/>
</dbReference>
<dbReference type="RefSeq" id="WP_008384457.1">
    <property type="nucleotide sequence ID" value="NZ_AOIV01000008.1"/>
</dbReference>
<reference evidence="4 5" key="1">
    <citation type="journal article" date="2014" name="PLoS Genet.">
        <title>Phylogenetically driven sequencing of extremely halophilic archaea reveals strategies for static and dynamic osmo-response.</title>
        <authorList>
            <person name="Becker E.A."/>
            <person name="Seitzer P.M."/>
            <person name="Tritt A."/>
            <person name="Larsen D."/>
            <person name="Krusor M."/>
            <person name="Yao A.I."/>
            <person name="Wu D."/>
            <person name="Madern D."/>
            <person name="Eisen J.A."/>
            <person name="Darling A.E."/>
            <person name="Facciotti M.T."/>
        </authorList>
    </citation>
    <scope>NUCLEOTIDE SEQUENCE [LARGE SCALE GENOMIC DNA]</scope>
    <source>
        <strain evidence="4 5">JCM 14848</strain>
    </source>
</reference>
<keyword evidence="2" id="KW-0472">Membrane</keyword>
<dbReference type="PROSITE" id="PS51677">
    <property type="entry name" value="NODB"/>
    <property type="match status" value="1"/>
</dbReference>
<keyword evidence="2" id="KW-0812">Transmembrane</keyword>
<feature type="compositionally biased region" description="Low complexity" evidence="1">
    <location>
        <begin position="50"/>
        <end position="80"/>
    </location>
</feature>
<evidence type="ECO:0000259" key="3">
    <source>
        <dbReference type="PROSITE" id="PS51677"/>
    </source>
</evidence>
<dbReference type="InParanoid" id="M0DCY1"/>
<comment type="caution">
    <text evidence="4">The sequence shown here is derived from an EMBL/GenBank/DDBJ whole genome shotgun (WGS) entry which is preliminary data.</text>
</comment>
<name>M0DCY1_HALPD</name>
<evidence type="ECO:0000313" key="5">
    <source>
        <dbReference type="Proteomes" id="UP000011513"/>
    </source>
</evidence>
<dbReference type="GO" id="GO:0005975">
    <property type="term" value="P:carbohydrate metabolic process"/>
    <property type="evidence" value="ECO:0007669"/>
    <property type="project" value="InterPro"/>
</dbReference>